<dbReference type="GO" id="GO:0007166">
    <property type="term" value="P:cell surface receptor signaling pathway"/>
    <property type="evidence" value="ECO:0007669"/>
    <property type="project" value="InterPro"/>
</dbReference>
<keyword evidence="2" id="KW-0812">Transmembrane</keyword>
<dbReference type="InterPro" id="IPR036537">
    <property type="entry name" value="Adaptor_Cbl_N_dom_sf"/>
</dbReference>
<keyword evidence="2" id="KW-0472">Membrane</keyword>
<keyword evidence="2" id="KW-1133">Transmembrane helix</keyword>
<evidence type="ECO:0000313" key="4">
    <source>
        <dbReference type="EMBL" id="RIB15464.1"/>
    </source>
</evidence>
<dbReference type="STRING" id="44941.A0A397UYZ5"/>
<evidence type="ECO:0000313" key="5">
    <source>
        <dbReference type="Proteomes" id="UP000266673"/>
    </source>
</evidence>
<comment type="caution">
    <text evidence="4">The sequence shown here is derived from an EMBL/GenBank/DDBJ whole genome shotgun (WGS) entry which is preliminary data.</text>
</comment>
<organism evidence="4 5">
    <name type="scientific">Gigaspora rosea</name>
    <dbReference type="NCBI Taxonomy" id="44941"/>
    <lineage>
        <taxon>Eukaryota</taxon>
        <taxon>Fungi</taxon>
        <taxon>Fungi incertae sedis</taxon>
        <taxon>Mucoromycota</taxon>
        <taxon>Glomeromycotina</taxon>
        <taxon>Glomeromycetes</taxon>
        <taxon>Diversisporales</taxon>
        <taxon>Gigasporaceae</taxon>
        <taxon>Gigaspora</taxon>
    </lineage>
</organism>
<reference evidence="4 5" key="1">
    <citation type="submission" date="2018-06" db="EMBL/GenBank/DDBJ databases">
        <title>Comparative genomics reveals the genomic features of Rhizophagus irregularis, R. cerebriforme, R. diaphanum and Gigaspora rosea, and their symbiotic lifestyle signature.</title>
        <authorList>
            <person name="Morin E."/>
            <person name="San Clemente H."/>
            <person name="Chen E.C.H."/>
            <person name="De La Providencia I."/>
            <person name="Hainaut M."/>
            <person name="Kuo A."/>
            <person name="Kohler A."/>
            <person name="Murat C."/>
            <person name="Tang N."/>
            <person name="Roy S."/>
            <person name="Loubradou J."/>
            <person name="Henrissat B."/>
            <person name="Grigoriev I.V."/>
            <person name="Corradi N."/>
            <person name="Roux C."/>
            <person name="Martin F.M."/>
        </authorList>
    </citation>
    <scope>NUCLEOTIDE SEQUENCE [LARGE SCALE GENOMIC DNA]</scope>
    <source>
        <strain evidence="4 5">DAOM 194757</strain>
    </source>
</reference>
<dbReference type="EMBL" id="QKWP01000742">
    <property type="protein sequence ID" value="RIB15464.1"/>
    <property type="molecule type" value="Genomic_DNA"/>
</dbReference>
<dbReference type="CDD" id="cd21037">
    <property type="entry name" value="MLKL_NTD"/>
    <property type="match status" value="1"/>
</dbReference>
<dbReference type="OrthoDB" id="2314769at2759"/>
<dbReference type="AlphaFoldDB" id="A0A397UYZ5"/>
<dbReference type="InterPro" id="IPR054000">
    <property type="entry name" value="MLKL_N"/>
</dbReference>
<accession>A0A397UYZ5</accession>
<sequence>MASAANEFFNATTDILTIYIPVIGAVKLLVQEIYHIYENAECNKELCLIMVDRVKAAEFSMEKIIRSIEKKKEDFRDKSYYLAFERFKNNLTQIKEYTKSVSKLKGYKRFLHATDVKNKFDQLRNDFDRCMADLNFAVDVSSAIDREDESERVDKALKEVEESLKQLDDKLDEVSLVIWKYNVLVILNFPFFMIINFSLSKKSTISLMM</sequence>
<evidence type="ECO:0000256" key="2">
    <source>
        <dbReference type="SAM" id="Phobius"/>
    </source>
</evidence>
<evidence type="ECO:0000256" key="1">
    <source>
        <dbReference type="SAM" id="Coils"/>
    </source>
</evidence>
<keyword evidence="1" id="KW-0175">Coiled coil</keyword>
<keyword evidence="5" id="KW-1185">Reference proteome</keyword>
<dbReference type="Gene3D" id="1.20.930.20">
    <property type="entry name" value="Adaptor protein Cbl, N-terminal domain"/>
    <property type="match status" value="1"/>
</dbReference>
<dbReference type="Proteomes" id="UP000266673">
    <property type="component" value="Unassembled WGS sequence"/>
</dbReference>
<dbReference type="Pfam" id="PF22215">
    <property type="entry name" value="MLKL_N"/>
    <property type="match status" value="1"/>
</dbReference>
<feature type="transmembrane region" description="Helical" evidence="2">
    <location>
        <begin position="178"/>
        <end position="199"/>
    </location>
</feature>
<evidence type="ECO:0000259" key="3">
    <source>
        <dbReference type="Pfam" id="PF22215"/>
    </source>
</evidence>
<gene>
    <name evidence="4" type="ORF">C2G38_1578499</name>
</gene>
<feature type="coiled-coil region" evidence="1">
    <location>
        <begin position="146"/>
        <end position="177"/>
    </location>
</feature>
<name>A0A397UYZ5_9GLOM</name>
<protein>
    <recommendedName>
        <fullName evidence="3">Mixed lineage kinase domain-containing protein</fullName>
    </recommendedName>
</protein>
<feature type="domain" description="Mixed lineage kinase" evidence="3">
    <location>
        <begin position="28"/>
        <end position="141"/>
    </location>
</feature>
<proteinExistence type="predicted"/>
<dbReference type="InterPro" id="IPR059179">
    <property type="entry name" value="MLKL-like_MCAfunc"/>
</dbReference>